<keyword evidence="2 3" id="KW-0802">TPR repeat</keyword>
<dbReference type="Proteomes" id="UP000663852">
    <property type="component" value="Unassembled WGS sequence"/>
</dbReference>
<evidence type="ECO:0000313" key="4">
    <source>
        <dbReference type="EMBL" id="CAF1289056.1"/>
    </source>
</evidence>
<dbReference type="InterPro" id="IPR019734">
    <property type="entry name" value="TPR_rpt"/>
</dbReference>
<keyword evidence="1" id="KW-0677">Repeat</keyword>
<dbReference type="Pfam" id="PF13181">
    <property type="entry name" value="TPR_8"/>
    <property type="match status" value="1"/>
</dbReference>
<dbReference type="Pfam" id="PF13424">
    <property type="entry name" value="TPR_12"/>
    <property type="match status" value="1"/>
</dbReference>
<dbReference type="EMBL" id="CAJNOJ010000206">
    <property type="protein sequence ID" value="CAF1289056.1"/>
    <property type="molecule type" value="Genomic_DNA"/>
</dbReference>
<dbReference type="AlphaFoldDB" id="A0A815CWD9"/>
<comment type="caution">
    <text evidence="4">The sequence shown here is derived from an EMBL/GenBank/DDBJ whole genome shotgun (WGS) entry which is preliminary data.</text>
</comment>
<dbReference type="PROSITE" id="PS50005">
    <property type="entry name" value="TPR"/>
    <property type="match status" value="1"/>
</dbReference>
<evidence type="ECO:0000313" key="5">
    <source>
        <dbReference type="Proteomes" id="UP000663852"/>
    </source>
</evidence>
<reference evidence="4" key="1">
    <citation type="submission" date="2021-02" db="EMBL/GenBank/DDBJ databases">
        <authorList>
            <person name="Nowell W R."/>
        </authorList>
    </citation>
    <scope>NUCLEOTIDE SEQUENCE</scope>
</reference>
<sequence length="618" mass="71440">MKYRYFIVKLYNEIKKLHQEQFPIIHRDDSNNQLLVYRGQKIFEHDWKLLENNVGGLVCINSFLSTTLYEDIAMQFALACPEEKTVAVIFRITLDRRVSSSIFANISGQSSMGYEAEVLLSPGIVFRVDKIAYDDVFDRWIVNLIATDPDKDSLLSFMLSESETSTLGQVLYQTGEYEAAPCLGKGDYNRALHYYREAYELECVEGETKQLAEICHDMGFAYIEIGALRLGVEYLEKALDIQNTVLPANHYHLGCTYTNLGDYYRARNESGQALEYYQHALDTFQCSRQHDNNIVAQAHFRIAQLYVYMHQYDMVTRTLEQLAKAYGRMANGLGLASVYMRIVIYTYYSTANLKQCATYTEYVLTIRRQHLDADHKLIGITHYILGSLQLGAHMQCFPAHDFAALINGQKNLMRAAEILKSCPTYSIKVIENLAFVYRQLKLYDKKIVYFKQSIEHTSIDSEFLPQRYKNLASAYGELHQFKTAIRYLKEALRLYDQSSKVTADRQIIRCHAVLGTFYKYTKRYKLALKHFSTALSLWRMTAGPMDADHSIGAVYYHTADIYYKLRLPYPSSIAQYFYFWNQYRIGQMNSQRVARSSLMDSDPGHITGFLIHIELDLG</sequence>
<evidence type="ECO:0000256" key="3">
    <source>
        <dbReference type="PROSITE-ProRule" id="PRU00339"/>
    </source>
</evidence>
<evidence type="ECO:0000256" key="2">
    <source>
        <dbReference type="ARBA" id="ARBA00022803"/>
    </source>
</evidence>
<dbReference type="InterPro" id="IPR011990">
    <property type="entry name" value="TPR-like_helical_dom_sf"/>
</dbReference>
<dbReference type="Gene3D" id="1.25.40.10">
    <property type="entry name" value="Tetratricopeptide repeat domain"/>
    <property type="match status" value="2"/>
</dbReference>
<dbReference type="SUPFAM" id="SSF48452">
    <property type="entry name" value="TPR-like"/>
    <property type="match status" value="2"/>
</dbReference>
<accession>A0A815CWD9</accession>
<dbReference type="PROSITE" id="PS51996">
    <property type="entry name" value="TR_MART"/>
    <property type="match status" value="1"/>
</dbReference>
<dbReference type="Gene3D" id="3.90.176.10">
    <property type="entry name" value="Toxin ADP-ribosyltransferase, Chain A, domain 1"/>
    <property type="match status" value="1"/>
</dbReference>
<proteinExistence type="predicted"/>
<evidence type="ECO:0000256" key="1">
    <source>
        <dbReference type="ARBA" id="ARBA00022737"/>
    </source>
</evidence>
<dbReference type="SUPFAM" id="SSF56399">
    <property type="entry name" value="ADP-ribosylation"/>
    <property type="match status" value="1"/>
</dbReference>
<name>A0A815CWD9_ADIRI</name>
<dbReference type="PANTHER" id="PTHR45641:SF19">
    <property type="entry name" value="NEPHROCYSTIN-3"/>
    <property type="match status" value="1"/>
</dbReference>
<dbReference type="PANTHER" id="PTHR45641">
    <property type="entry name" value="TETRATRICOPEPTIDE REPEAT PROTEIN (AFU_ORTHOLOGUE AFUA_6G03870)"/>
    <property type="match status" value="1"/>
</dbReference>
<gene>
    <name evidence="4" type="ORF">EDS130_LOCUS29985</name>
</gene>
<dbReference type="SMART" id="SM00028">
    <property type="entry name" value="TPR"/>
    <property type="match status" value="6"/>
</dbReference>
<feature type="repeat" description="TPR" evidence="3">
    <location>
        <begin position="465"/>
        <end position="498"/>
    </location>
</feature>
<organism evidence="4 5">
    <name type="scientific">Adineta ricciae</name>
    <name type="common">Rotifer</name>
    <dbReference type="NCBI Taxonomy" id="249248"/>
    <lineage>
        <taxon>Eukaryota</taxon>
        <taxon>Metazoa</taxon>
        <taxon>Spiralia</taxon>
        <taxon>Gnathifera</taxon>
        <taxon>Rotifera</taxon>
        <taxon>Eurotatoria</taxon>
        <taxon>Bdelloidea</taxon>
        <taxon>Adinetida</taxon>
        <taxon>Adinetidae</taxon>
        <taxon>Adineta</taxon>
    </lineage>
</organism>
<protein>
    <submittedName>
        <fullName evidence="4">Uncharacterized protein</fullName>
    </submittedName>
</protein>